<organism evidence="3 4">
    <name type="scientific">Pasteurella dagmatis ATCC 43325</name>
    <dbReference type="NCBI Taxonomy" id="667128"/>
    <lineage>
        <taxon>Bacteria</taxon>
        <taxon>Pseudomonadati</taxon>
        <taxon>Pseudomonadota</taxon>
        <taxon>Gammaproteobacteria</taxon>
        <taxon>Pasteurellales</taxon>
        <taxon>Pasteurellaceae</taxon>
        <taxon>Pasteurella</taxon>
    </lineage>
</organism>
<evidence type="ECO:0000256" key="2">
    <source>
        <dbReference type="SAM" id="Phobius"/>
    </source>
</evidence>
<proteinExistence type="predicted"/>
<keyword evidence="2" id="KW-0472">Membrane</keyword>
<dbReference type="Gene3D" id="2.40.50.100">
    <property type="match status" value="1"/>
</dbReference>
<keyword evidence="2" id="KW-1133">Transmembrane helix</keyword>
<dbReference type="Proteomes" id="UP000005519">
    <property type="component" value="Unassembled WGS sequence"/>
</dbReference>
<dbReference type="SUPFAM" id="SSF111369">
    <property type="entry name" value="HlyD-like secretion proteins"/>
    <property type="match status" value="1"/>
</dbReference>
<protein>
    <submittedName>
        <fullName evidence="3">Auxiliary transport protein, membrane fusion protein (MFP) family protein</fullName>
    </submittedName>
</protein>
<sequence length="321" mass="35749">MKKGLFLIPLLAIGVFIYWYQYLQTNQNSHIVHSNGRLEFARLDVASLYAGRVEQIFVQEGQYVAQDTLLATLSADSIQAQVDTAKAKVEQAQQSVKRIKAQFNAQQQQLNISQLDVDNAQQLFKDKLISSSELNKRIALRDAAFAGLNALQSSIEEAESVVKQANAQLMQAQSTLNDLHIKAPKTGRIEYRLVELGSVIPAGHKIASIIDLTDASMNLYFPAPVVNQIPLNSEARIVFDGLDAVFPAQITYIAAEAQFTPKFVETQSEREKLMFKVKLHIPQDIATKYANYLKAGMTGNGFVRLHNTDDWSADLQVNLPK</sequence>
<dbReference type="PANTHER" id="PTHR30438:SF2">
    <property type="entry name" value="MEMBRANE PROTEIN"/>
    <property type="match status" value="1"/>
</dbReference>
<dbReference type="AlphaFoldDB" id="C9PNF1"/>
<dbReference type="EMBL" id="ACZR01000005">
    <property type="protein sequence ID" value="EEX50938.1"/>
    <property type="molecule type" value="Genomic_DNA"/>
</dbReference>
<evidence type="ECO:0000313" key="4">
    <source>
        <dbReference type="Proteomes" id="UP000005519"/>
    </source>
</evidence>
<dbReference type="STRING" id="667128.HMPREF0621_0525"/>
<keyword evidence="4" id="KW-1185">Reference proteome</keyword>
<evidence type="ECO:0000313" key="3">
    <source>
        <dbReference type="EMBL" id="EEX50938.1"/>
    </source>
</evidence>
<keyword evidence="2" id="KW-0812">Transmembrane</keyword>
<accession>C9PNF1</accession>
<dbReference type="OrthoDB" id="9778236at2"/>
<dbReference type="Gene3D" id="2.40.30.170">
    <property type="match status" value="1"/>
</dbReference>
<feature type="coiled-coil region" evidence="1">
    <location>
        <begin position="148"/>
        <end position="182"/>
    </location>
</feature>
<feature type="transmembrane region" description="Helical" evidence="2">
    <location>
        <begin position="5"/>
        <end position="23"/>
    </location>
</feature>
<comment type="caution">
    <text evidence="3">The sequence shown here is derived from an EMBL/GenBank/DDBJ whole genome shotgun (WGS) entry which is preliminary data.</text>
</comment>
<dbReference type="RefSeq" id="WP_005763255.1">
    <property type="nucleotide sequence ID" value="NZ_GG704811.1"/>
</dbReference>
<reference evidence="3 4" key="1">
    <citation type="submission" date="2009-10" db="EMBL/GenBank/DDBJ databases">
        <authorList>
            <person name="Muzny D."/>
            <person name="Qin X."/>
            <person name="Deng J."/>
            <person name="Jiang H."/>
            <person name="Liu Y."/>
            <person name="Qu J."/>
            <person name="Song X.-Z."/>
            <person name="Zhang L."/>
            <person name="Thornton R."/>
            <person name="Coyle M."/>
            <person name="Francisco L."/>
            <person name="Jackson L."/>
            <person name="Javaid M."/>
            <person name="Korchina V."/>
            <person name="Kovar C."/>
            <person name="Mata R."/>
            <person name="Mathew T."/>
            <person name="Ngo R."/>
            <person name="Nguyen L."/>
            <person name="Nguyen N."/>
            <person name="Okwuonu G."/>
            <person name="Ongeri F."/>
            <person name="Pham C."/>
            <person name="Simmons D."/>
            <person name="Wilczek-Boney K."/>
            <person name="Hale W."/>
            <person name="Jakkamsetti A."/>
            <person name="Pham P."/>
            <person name="Ruth R."/>
            <person name="San Lucas F."/>
            <person name="Warren J."/>
            <person name="Zhang J."/>
            <person name="Zhao Z."/>
            <person name="Zhou C."/>
            <person name="Zhu D."/>
            <person name="Lee S."/>
            <person name="Bess C."/>
            <person name="Blankenburg K."/>
            <person name="Forbes L."/>
            <person name="Fu Q."/>
            <person name="Gubbala S."/>
            <person name="Hirani K."/>
            <person name="Jayaseelan J.C."/>
            <person name="Lara F."/>
            <person name="Munidasa M."/>
            <person name="Palculict T."/>
            <person name="Patil S."/>
            <person name="Pu L.-L."/>
            <person name="Saada N."/>
            <person name="Tang L."/>
            <person name="Weissenberger G."/>
            <person name="Zhu Y."/>
            <person name="Hemphill L."/>
            <person name="Shang Y."/>
            <person name="Youmans B."/>
            <person name="Ayvaz T."/>
            <person name="Ross M."/>
            <person name="Santibanez J."/>
            <person name="Aqrawi P."/>
            <person name="Gross S."/>
            <person name="Joshi V."/>
            <person name="Fowler G."/>
            <person name="Nazareth L."/>
            <person name="Reid J."/>
            <person name="Worley K."/>
            <person name="Petrosino J."/>
            <person name="Highlander S."/>
            <person name="Gibbs R."/>
        </authorList>
    </citation>
    <scope>NUCLEOTIDE SEQUENCE [LARGE SCALE GENOMIC DNA]</scope>
    <source>
        <strain evidence="3 4">ATCC 43325</strain>
    </source>
</reference>
<dbReference type="PANTHER" id="PTHR30438">
    <property type="entry name" value="36 KDA ANTIGEN-RELATED"/>
    <property type="match status" value="1"/>
</dbReference>
<dbReference type="GO" id="GO:0005886">
    <property type="term" value="C:plasma membrane"/>
    <property type="evidence" value="ECO:0007669"/>
    <property type="project" value="TreeGrafter"/>
</dbReference>
<evidence type="ECO:0000256" key="1">
    <source>
        <dbReference type="SAM" id="Coils"/>
    </source>
</evidence>
<dbReference type="HOGENOM" id="CLU_018816_6_0_6"/>
<name>C9PNF1_9PAST</name>
<gene>
    <name evidence="3" type="primary">acrA</name>
    <name evidence="3" type="ORF">HMPREF0621_0525</name>
</gene>
<keyword evidence="1" id="KW-0175">Coiled coil</keyword>
<feature type="coiled-coil region" evidence="1">
    <location>
        <begin position="75"/>
        <end position="109"/>
    </location>
</feature>